<accession>A0A6J4SYX9</accession>
<name>A0A6J4SYX9_9SPHN</name>
<gene>
    <name evidence="1" type="ORF">AVDCRST_MAG62-398</name>
</gene>
<organism evidence="1">
    <name type="scientific">uncultured Sphingomonas sp</name>
    <dbReference type="NCBI Taxonomy" id="158754"/>
    <lineage>
        <taxon>Bacteria</taxon>
        <taxon>Pseudomonadati</taxon>
        <taxon>Pseudomonadota</taxon>
        <taxon>Alphaproteobacteria</taxon>
        <taxon>Sphingomonadales</taxon>
        <taxon>Sphingomonadaceae</taxon>
        <taxon>Sphingomonas</taxon>
        <taxon>environmental samples</taxon>
    </lineage>
</organism>
<reference evidence="1" key="1">
    <citation type="submission" date="2020-02" db="EMBL/GenBank/DDBJ databases">
        <authorList>
            <person name="Meier V. D."/>
        </authorList>
    </citation>
    <scope>NUCLEOTIDE SEQUENCE</scope>
    <source>
        <strain evidence="1">AVDCRST_MAG62</strain>
    </source>
</reference>
<protein>
    <submittedName>
        <fullName evidence="1">Uncharacterized protein</fullName>
    </submittedName>
</protein>
<dbReference type="AlphaFoldDB" id="A0A6J4SYX9"/>
<dbReference type="EMBL" id="CADCWB010000050">
    <property type="protein sequence ID" value="CAA9508777.1"/>
    <property type="molecule type" value="Genomic_DNA"/>
</dbReference>
<proteinExistence type="predicted"/>
<sequence length="74" mass="8096">MSRALNIGLDEPTVKARCGAEDVGISALEALPGGGVRLVCMSMDGAETMRRKLKAHLIKGEVSRERHRPRTPLW</sequence>
<evidence type="ECO:0000313" key="1">
    <source>
        <dbReference type="EMBL" id="CAA9508777.1"/>
    </source>
</evidence>